<dbReference type="PANTHER" id="PTHR30349:SF90">
    <property type="entry name" value="TYROSINE RECOMBINASE XERD"/>
    <property type="match status" value="1"/>
</dbReference>
<feature type="active site" evidence="9">
    <location>
        <position position="157"/>
    </location>
</feature>
<dbReference type="GO" id="GO:0003677">
    <property type="term" value="F:DNA binding"/>
    <property type="evidence" value="ECO:0007669"/>
    <property type="project" value="UniProtKB-UniRule"/>
</dbReference>
<keyword evidence="4 9" id="KW-0159">Chromosome partition</keyword>
<dbReference type="Proteomes" id="UP000179145">
    <property type="component" value="Chromosome"/>
</dbReference>
<dbReference type="EMBL" id="CP014674">
    <property type="protein sequence ID" value="AOX16298.1"/>
    <property type="molecule type" value="Genomic_DNA"/>
</dbReference>
<evidence type="ECO:0000256" key="7">
    <source>
        <dbReference type="ARBA" id="ARBA00023172"/>
    </source>
</evidence>
<keyword evidence="3 9" id="KW-0132">Cell division</keyword>
<feature type="active site" description="O-(3'-phospho-DNA)-tyrosine intermediate" evidence="9">
    <location>
        <position position="284"/>
    </location>
</feature>
<evidence type="ECO:0000256" key="6">
    <source>
        <dbReference type="ARBA" id="ARBA00023125"/>
    </source>
</evidence>
<dbReference type="GO" id="GO:0009037">
    <property type="term" value="F:tyrosine-based site-specific recombinase activity"/>
    <property type="evidence" value="ECO:0007669"/>
    <property type="project" value="UniProtKB-UniRule"/>
</dbReference>
<sequence length="309" mass="34338">MTRTTSSRYIESFLEMLAAERNAAARTRHAYFSDLADFESHCRQRGVAGPDVLINADAACVQSYIAALSSSGMAARTSARRLSCLRQFYRFLAREAIRPDDPTEREISPKLPASLPKLLSEQEVKRLLEEGVRGHADERRNYVAQAALELLYTTGLRISELLSLPSVLPLNNAPMVTVRGKGGRERLVPISEKARQAALALRHYDRDLDSPYLFPGRDPAKPLTRQGFDKILHQAALNAGLDPERISPHVLRHSFASHLLAHGADLRALQMLLGHADIATTQIYTHVLSERLRQLVQAHHPLASESADC</sequence>
<dbReference type="InterPro" id="IPR013762">
    <property type="entry name" value="Integrase-like_cat_sf"/>
</dbReference>
<comment type="similarity">
    <text evidence="9">Belongs to the 'phage' integrase family. XerC subfamily.</text>
</comment>
<dbReference type="PANTHER" id="PTHR30349">
    <property type="entry name" value="PHAGE INTEGRASE-RELATED"/>
    <property type="match status" value="1"/>
</dbReference>
<dbReference type="InterPro" id="IPR002104">
    <property type="entry name" value="Integrase_catalytic"/>
</dbReference>
<feature type="active site" evidence="9">
    <location>
        <position position="252"/>
    </location>
</feature>
<gene>
    <name evidence="9" type="primary">xerC</name>
    <name evidence="10" type="ORF">A0U89_03235</name>
</gene>
<dbReference type="InterPro" id="IPR044068">
    <property type="entry name" value="CB"/>
</dbReference>
<name>A0A1D8URN5_9PROT</name>
<dbReference type="HAMAP" id="MF_01808">
    <property type="entry name" value="Recomb_XerC_XerD"/>
    <property type="match status" value="1"/>
</dbReference>
<feature type="active site" evidence="9">
    <location>
        <position position="275"/>
    </location>
</feature>
<comment type="subcellular location">
    <subcellularLocation>
        <location evidence="1 9">Cytoplasm</location>
    </subcellularLocation>
</comment>
<dbReference type="RefSeq" id="WP_070402087.1">
    <property type="nucleotide sequence ID" value="NZ_BJVW01000002.1"/>
</dbReference>
<dbReference type="PROSITE" id="PS51900">
    <property type="entry name" value="CB"/>
    <property type="match status" value="1"/>
</dbReference>
<evidence type="ECO:0000256" key="5">
    <source>
        <dbReference type="ARBA" id="ARBA00022908"/>
    </source>
</evidence>
<keyword evidence="5 9" id="KW-0229">DNA integration</keyword>
<keyword evidence="8 9" id="KW-0131">Cell cycle</keyword>
<dbReference type="eggNOG" id="COG4974">
    <property type="taxonomic scope" value="Bacteria"/>
</dbReference>
<dbReference type="AlphaFoldDB" id="A0A1D8URN5"/>
<dbReference type="GO" id="GO:0005737">
    <property type="term" value="C:cytoplasm"/>
    <property type="evidence" value="ECO:0007669"/>
    <property type="project" value="UniProtKB-SubCell"/>
</dbReference>
<dbReference type="Pfam" id="PF00589">
    <property type="entry name" value="Phage_integrase"/>
    <property type="match status" value="1"/>
</dbReference>
<dbReference type="InterPro" id="IPR023009">
    <property type="entry name" value="Tyrosine_recombinase_XerC/XerD"/>
</dbReference>
<comment type="function">
    <text evidence="9">Site-specific tyrosine recombinase, which acts by catalyzing the cutting and rejoining of the recombining DNA molecules. The XerC-XerD complex is essential to convert dimers of the bacterial chromosome into monomers to permit their segregation at cell division. It also contributes to the segregational stability of plasmids.</text>
</comment>
<comment type="subunit">
    <text evidence="9">Forms a cyclic heterotetrameric complex composed of two molecules of XerC and two molecules of XerD.</text>
</comment>
<evidence type="ECO:0000256" key="2">
    <source>
        <dbReference type="ARBA" id="ARBA00022490"/>
    </source>
</evidence>
<reference evidence="10 11" key="1">
    <citation type="journal article" date="2016" name="Microb. Cell Fact.">
        <title>Dissection of exopolysaccharide biosynthesis in Kozakia baliensis.</title>
        <authorList>
            <person name="Brandt J.U."/>
            <person name="Jakob F."/>
            <person name="Behr J."/>
            <person name="Geissler A.J."/>
            <person name="Vogel R.F."/>
        </authorList>
    </citation>
    <scope>NUCLEOTIDE SEQUENCE [LARGE SCALE GENOMIC DNA]</scope>
    <source>
        <strain evidence="10 11">DSM 14400</strain>
    </source>
</reference>
<evidence type="ECO:0000313" key="10">
    <source>
        <dbReference type="EMBL" id="AOX16298.1"/>
    </source>
</evidence>
<evidence type="ECO:0000313" key="11">
    <source>
        <dbReference type="Proteomes" id="UP000179145"/>
    </source>
</evidence>
<evidence type="ECO:0000256" key="9">
    <source>
        <dbReference type="HAMAP-Rule" id="MF_01808"/>
    </source>
</evidence>
<feature type="active site" evidence="9">
    <location>
        <position position="181"/>
    </location>
</feature>
<dbReference type="Gene3D" id="1.10.150.130">
    <property type="match status" value="1"/>
</dbReference>
<dbReference type="InterPro" id="IPR011010">
    <property type="entry name" value="DNA_brk_join_enz"/>
</dbReference>
<dbReference type="InterPro" id="IPR050090">
    <property type="entry name" value="Tyrosine_recombinase_XerCD"/>
</dbReference>
<keyword evidence="11" id="KW-1185">Reference proteome</keyword>
<dbReference type="SUPFAM" id="SSF56349">
    <property type="entry name" value="DNA breaking-rejoining enzymes"/>
    <property type="match status" value="1"/>
</dbReference>
<dbReference type="InterPro" id="IPR010998">
    <property type="entry name" value="Integrase_recombinase_N"/>
</dbReference>
<dbReference type="OrthoDB" id="9801717at2"/>
<keyword evidence="6 9" id="KW-0238">DNA-binding</keyword>
<organism evidence="10 11">
    <name type="scientific">Kozakia baliensis</name>
    <dbReference type="NCBI Taxonomy" id="153496"/>
    <lineage>
        <taxon>Bacteria</taxon>
        <taxon>Pseudomonadati</taxon>
        <taxon>Pseudomonadota</taxon>
        <taxon>Alphaproteobacteria</taxon>
        <taxon>Acetobacterales</taxon>
        <taxon>Acetobacteraceae</taxon>
        <taxon>Kozakia</taxon>
    </lineage>
</organism>
<dbReference type="KEGG" id="kba:A0U89_03235"/>
<feature type="active site" evidence="9">
    <location>
        <position position="249"/>
    </location>
</feature>
<keyword evidence="2 9" id="KW-0963">Cytoplasm</keyword>
<evidence type="ECO:0000256" key="4">
    <source>
        <dbReference type="ARBA" id="ARBA00022829"/>
    </source>
</evidence>
<keyword evidence="7 9" id="KW-0233">DNA recombination</keyword>
<dbReference type="InterPro" id="IPR004107">
    <property type="entry name" value="Integrase_SAM-like_N"/>
</dbReference>
<dbReference type="PROSITE" id="PS51898">
    <property type="entry name" value="TYR_RECOMBINASE"/>
    <property type="match status" value="1"/>
</dbReference>
<dbReference type="GO" id="GO:0051301">
    <property type="term" value="P:cell division"/>
    <property type="evidence" value="ECO:0007669"/>
    <property type="project" value="UniProtKB-KW"/>
</dbReference>
<dbReference type="GO" id="GO:0007059">
    <property type="term" value="P:chromosome segregation"/>
    <property type="evidence" value="ECO:0007669"/>
    <property type="project" value="UniProtKB-UniRule"/>
</dbReference>
<protein>
    <recommendedName>
        <fullName evidence="9">Tyrosine recombinase XerC</fullName>
    </recommendedName>
</protein>
<accession>A0A1D8URN5</accession>
<proteinExistence type="inferred from homology"/>
<evidence type="ECO:0000256" key="8">
    <source>
        <dbReference type="ARBA" id="ARBA00023306"/>
    </source>
</evidence>
<dbReference type="Gene3D" id="1.10.443.10">
    <property type="entry name" value="Intergrase catalytic core"/>
    <property type="match status" value="1"/>
</dbReference>
<dbReference type="Pfam" id="PF02899">
    <property type="entry name" value="Phage_int_SAM_1"/>
    <property type="match status" value="1"/>
</dbReference>
<dbReference type="GO" id="GO:0006313">
    <property type="term" value="P:DNA transposition"/>
    <property type="evidence" value="ECO:0007669"/>
    <property type="project" value="UniProtKB-UniRule"/>
</dbReference>
<evidence type="ECO:0000256" key="1">
    <source>
        <dbReference type="ARBA" id="ARBA00004496"/>
    </source>
</evidence>
<dbReference type="NCBIfam" id="NF001399">
    <property type="entry name" value="PRK00283.1"/>
    <property type="match status" value="1"/>
</dbReference>
<evidence type="ECO:0000256" key="3">
    <source>
        <dbReference type="ARBA" id="ARBA00022618"/>
    </source>
</evidence>
<dbReference type="STRING" id="153496.A0U89_03235"/>